<dbReference type="EMBL" id="KZ293648">
    <property type="protein sequence ID" value="PBK98316.1"/>
    <property type="molecule type" value="Genomic_DNA"/>
</dbReference>
<dbReference type="InParanoid" id="A0A2H3EFZ5"/>
<proteinExistence type="predicted"/>
<protein>
    <submittedName>
        <fullName evidence="1">Uncharacterized protein</fullName>
    </submittedName>
</protein>
<keyword evidence="2" id="KW-1185">Reference proteome</keyword>
<feature type="non-terminal residue" evidence="1">
    <location>
        <position position="57"/>
    </location>
</feature>
<sequence length="57" mass="6063">MIPSPSQRKATKAYDRSKLSAQPTLTGEVLTKPKVAGSATDARISLLVTCASYIRLA</sequence>
<dbReference type="Proteomes" id="UP000217790">
    <property type="component" value="Unassembled WGS sequence"/>
</dbReference>
<evidence type="ECO:0000313" key="1">
    <source>
        <dbReference type="EMBL" id="PBK98316.1"/>
    </source>
</evidence>
<accession>A0A2H3EFZ5</accession>
<dbReference type="AlphaFoldDB" id="A0A2H3EFZ5"/>
<gene>
    <name evidence="1" type="ORF">ARMGADRAFT_1008751</name>
</gene>
<dbReference type="OrthoDB" id="10562901at2759"/>
<name>A0A2H3EFZ5_ARMGA</name>
<organism evidence="1 2">
    <name type="scientific">Armillaria gallica</name>
    <name type="common">Bulbous honey fungus</name>
    <name type="synonym">Armillaria bulbosa</name>
    <dbReference type="NCBI Taxonomy" id="47427"/>
    <lineage>
        <taxon>Eukaryota</taxon>
        <taxon>Fungi</taxon>
        <taxon>Dikarya</taxon>
        <taxon>Basidiomycota</taxon>
        <taxon>Agaricomycotina</taxon>
        <taxon>Agaricomycetes</taxon>
        <taxon>Agaricomycetidae</taxon>
        <taxon>Agaricales</taxon>
        <taxon>Marasmiineae</taxon>
        <taxon>Physalacriaceae</taxon>
        <taxon>Armillaria</taxon>
    </lineage>
</organism>
<reference evidence="2" key="1">
    <citation type="journal article" date="2017" name="Nat. Ecol. Evol.">
        <title>Genome expansion and lineage-specific genetic innovations in the forest pathogenic fungi Armillaria.</title>
        <authorList>
            <person name="Sipos G."/>
            <person name="Prasanna A.N."/>
            <person name="Walter M.C."/>
            <person name="O'Connor E."/>
            <person name="Balint B."/>
            <person name="Krizsan K."/>
            <person name="Kiss B."/>
            <person name="Hess J."/>
            <person name="Varga T."/>
            <person name="Slot J."/>
            <person name="Riley R."/>
            <person name="Boka B."/>
            <person name="Rigling D."/>
            <person name="Barry K."/>
            <person name="Lee J."/>
            <person name="Mihaltcheva S."/>
            <person name="LaButti K."/>
            <person name="Lipzen A."/>
            <person name="Waldron R."/>
            <person name="Moloney N.M."/>
            <person name="Sperisen C."/>
            <person name="Kredics L."/>
            <person name="Vagvoelgyi C."/>
            <person name="Patrignani A."/>
            <person name="Fitzpatrick D."/>
            <person name="Nagy I."/>
            <person name="Doyle S."/>
            <person name="Anderson J.B."/>
            <person name="Grigoriev I.V."/>
            <person name="Gueldener U."/>
            <person name="Muensterkoetter M."/>
            <person name="Nagy L.G."/>
        </authorList>
    </citation>
    <scope>NUCLEOTIDE SEQUENCE [LARGE SCALE GENOMIC DNA]</scope>
    <source>
        <strain evidence="2">Ar21-2</strain>
    </source>
</reference>
<evidence type="ECO:0000313" key="2">
    <source>
        <dbReference type="Proteomes" id="UP000217790"/>
    </source>
</evidence>